<evidence type="ECO:0000313" key="5">
    <source>
        <dbReference type="Proteomes" id="UP000825002"/>
    </source>
</evidence>
<dbReference type="SMART" id="SM00324">
    <property type="entry name" value="RhoGAP"/>
    <property type="match status" value="1"/>
</dbReference>
<feature type="domain" description="Rho-GAP" evidence="3">
    <location>
        <begin position="853"/>
        <end position="1052"/>
    </location>
</feature>
<sequence length="1080" mass="123060">LHAWSCSLPQERADDPENYRSLLHKFRQFLSEVKEFQELHSNCSVTRDAIASNCPVRKFQNSLSVNNNELVESYFSGKSSTNLDTTTNDFTRDDAPLSQNRHEVLHQSKSHLPAITRLEPKHRFPTKPILGTNFMSSERLDMFNNNLRYNDRHNISPCAEEEFHSIIKTPPSGFKNTPNSRVSKQYTDDNDIYDAVAVEDIVYSNQQIQARNAQVNGRTDDRVRPSLCDLDDAGSNSVLLTRDQTLDHKIDRCELNNDCRQSSTASVSNLASASVSSLSIAKENSPDDLQFANYVNIDYFLKRTNTSSGDECDSEDENQQSNSLSSDQLFDQSDEKLAHSKSDDSIRDTNTLSSIGELLEPSAPMPTNLSRKTDRNFHASHSLDYDKNERFNTVMMERHENVNVSERSRDVRLPQPKLRKENALMDDDSPKSSDKYASDSSPEKDNQQVKEDPDSELKQSLVGVQRMMSSFLSDLNLSDSLFQAQEKIQRRIVKESFAVEFCSKRNARKLRHLFLFNDIIVCAKYQSSAKQKFTFDVKWYLSLSEISIPESDQGPLPLQHSYTRDEDIISLKKKPSKNSMNNQILTIKTNLSQLRTQIERLSREKKIKPSSRTYKRLKKKRTELEAELVLLLPHLPLTIFHNNEKRYTFYLSSSFERNQWVESIRVLQHQLANRRSHEGPTTSPNELQAWIQTCRKSLNPNLGSFLLRSNSDEDLLYGDLNLTLCRLQGMTTPGDVYFCFEVDNYGHFFQKASSTVVRVEAPDCSLDESFIIPLDGTHSLRILFYEYQGSKTRTRILGKSILELSRSWLSETPINKVVCFGISCRLSLKFSYNCSELNLSSFPHARIYPHFGTDIQIVCKKEKSAVPLIIQLCLREIERRGLREPGIYRISGLSSDILRLRKAFETNTHAAELLLREVDIHAVTGLLKMYLRELPDALFTNALYIKFVSAFNMPHTDNEDRTQRMMALFSRVPPVNQMTITMIIEHLVRVNKYEAHNKMSLTNLATVFGLNMIRSEASGSPSSSHSTNAAMGSGDPFTAGTITVMAQAGILYLFLCRVAANQSLVPTELSYHDSSPKAQL</sequence>
<comment type="caution">
    <text evidence="4">The sequence shown here is derived from an EMBL/GenBank/DDBJ whole genome shotgun (WGS) entry which is preliminary data.</text>
</comment>
<proteinExistence type="predicted"/>
<protein>
    <submittedName>
        <fullName evidence="4">Active breakpoint cluster region-related protein</fullName>
    </submittedName>
</protein>
<accession>A0ABQ7SBW1</accession>
<evidence type="ECO:0000256" key="1">
    <source>
        <dbReference type="ARBA" id="ARBA00022468"/>
    </source>
</evidence>
<feature type="compositionally biased region" description="Low complexity" evidence="2">
    <location>
        <begin position="319"/>
        <end position="331"/>
    </location>
</feature>
<organism evidence="4 5">
    <name type="scientific">Fragariocoptes setiger</name>
    <dbReference type="NCBI Taxonomy" id="1670756"/>
    <lineage>
        <taxon>Eukaryota</taxon>
        <taxon>Metazoa</taxon>
        <taxon>Ecdysozoa</taxon>
        <taxon>Arthropoda</taxon>
        <taxon>Chelicerata</taxon>
        <taxon>Arachnida</taxon>
        <taxon>Acari</taxon>
        <taxon>Acariformes</taxon>
        <taxon>Trombidiformes</taxon>
        <taxon>Prostigmata</taxon>
        <taxon>Eupodina</taxon>
        <taxon>Eriophyoidea</taxon>
        <taxon>Phytoptidae</taxon>
        <taxon>Fragariocoptes</taxon>
    </lineage>
</organism>
<dbReference type="InterPro" id="IPR000198">
    <property type="entry name" value="RhoGAP_dom"/>
</dbReference>
<evidence type="ECO:0000259" key="3">
    <source>
        <dbReference type="PROSITE" id="PS50238"/>
    </source>
</evidence>
<dbReference type="InterPro" id="IPR037769">
    <property type="entry name" value="Abr/Bcr"/>
</dbReference>
<feature type="non-terminal residue" evidence="4">
    <location>
        <position position="1"/>
    </location>
</feature>
<feature type="region of interest" description="Disordered" evidence="2">
    <location>
        <begin position="306"/>
        <end position="376"/>
    </location>
</feature>
<dbReference type="Gene3D" id="2.30.29.30">
    <property type="entry name" value="Pleckstrin-homology domain (PH domain)/Phosphotyrosine-binding domain (PTB)"/>
    <property type="match status" value="1"/>
</dbReference>
<dbReference type="Gene3D" id="1.10.555.10">
    <property type="entry name" value="Rho GTPase activation protein"/>
    <property type="match status" value="1"/>
</dbReference>
<dbReference type="SUPFAM" id="SSF50729">
    <property type="entry name" value="PH domain-like"/>
    <property type="match status" value="1"/>
</dbReference>
<dbReference type="Pfam" id="PF19057">
    <property type="entry name" value="PH_19"/>
    <property type="match status" value="1"/>
</dbReference>
<dbReference type="PROSITE" id="PS50238">
    <property type="entry name" value="RHOGAP"/>
    <property type="match status" value="1"/>
</dbReference>
<evidence type="ECO:0000313" key="4">
    <source>
        <dbReference type="EMBL" id="KAG9510910.1"/>
    </source>
</evidence>
<dbReference type="Proteomes" id="UP000825002">
    <property type="component" value="Unassembled WGS sequence"/>
</dbReference>
<evidence type="ECO:0000256" key="2">
    <source>
        <dbReference type="SAM" id="MobiDB-lite"/>
    </source>
</evidence>
<feature type="region of interest" description="Disordered" evidence="2">
    <location>
        <begin position="398"/>
        <end position="456"/>
    </location>
</feature>
<dbReference type="SUPFAM" id="SSF48350">
    <property type="entry name" value="GTPase activation domain, GAP"/>
    <property type="match status" value="1"/>
</dbReference>
<dbReference type="InterPro" id="IPR011993">
    <property type="entry name" value="PH-like_dom_sf"/>
</dbReference>
<reference evidence="4 5" key="1">
    <citation type="submission" date="2020-10" db="EMBL/GenBank/DDBJ databases">
        <authorList>
            <person name="Klimov P.B."/>
            <person name="Dyachkov S.M."/>
            <person name="Chetverikov P.E."/>
        </authorList>
    </citation>
    <scope>NUCLEOTIDE SEQUENCE [LARGE SCALE GENOMIC DNA]</scope>
    <source>
        <strain evidence="4">BMOC 18-1129-001#AD2665</strain>
        <tissue evidence="4">Entire mites</tissue>
    </source>
</reference>
<dbReference type="Pfam" id="PF00620">
    <property type="entry name" value="RhoGAP"/>
    <property type="match status" value="1"/>
</dbReference>
<feature type="compositionally biased region" description="Basic and acidic residues" evidence="2">
    <location>
        <begin position="333"/>
        <end position="347"/>
    </location>
</feature>
<dbReference type="PANTHER" id="PTHR23182:SF1">
    <property type="entry name" value="RHO GTPASE ACTIVATING PROTEIN AT 1A, ISOFORM E"/>
    <property type="match status" value="1"/>
</dbReference>
<keyword evidence="1" id="KW-0343">GTPase activation</keyword>
<dbReference type="SMART" id="SM00233">
    <property type="entry name" value="PH"/>
    <property type="match status" value="1"/>
</dbReference>
<dbReference type="PANTHER" id="PTHR23182">
    <property type="entry name" value="BREAKPOINT CLUSTER REGION PROTEIN BCR"/>
    <property type="match status" value="1"/>
</dbReference>
<dbReference type="EMBL" id="JAIFTH010000055">
    <property type="protein sequence ID" value="KAG9510910.1"/>
    <property type="molecule type" value="Genomic_DNA"/>
</dbReference>
<dbReference type="InterPro" id="IPR001849">
    <property type="entry name" value="PH_domain"/>
</dbReference>
<name>A0ABQ7SBW1_9ACAR</name>
<gene>
    <name evidence="4" type="primary">abr</name>
    <name evidence="4" type="ORF">GZH46_00530</name>
</gene>
<dbReference type="InterPro" id="IPR008936">
    <property type="entry name" value="Rho_GTPase_activation_prot"/>
</dbReference>
<keyword evidence="5" id="KW-1185">Reference proteome</keyword>